<organism evidence="7">
    <name type="scientific">Picocystis salinarum</name>
    <dbReference type="NCBI Taxonomy" id="88271"/>
    <lineage>
        <taxon>Eukaryota</taxon>
        <taxon>Viridiplantae</taxon>
        <taxon>Chlorophyta</taxon>
        <taxon>Picocystophyceae</taxon>
        <taxon>Picocystales</taxon>
        <taxon>Picocystaceae</taxon>
        <taxon>Picocystis</taxon>
    </lineage>
</organism>
<accession>A0A6U9RHM0</accession>
<dbReference type="PANTHER" id="PTHR43521:SF7">
    <property type="entry name" value="DELTA-1-PYRROLINE-5-CARBOXYLATE DEHYDROGENASE 12A1, MITOCHONDRIAL"/>
    <property type="match status" value="1"/>
</dbReference>
<dbReference type="PANTHER" id="PTHR43521">
    <property type="entry name" value="ALPHA-AMINOADIPIC SEMIALDEHYDE DEHYDROGENASE"/>
    <property type="match status" value="1"/>
</dbReference>
<dbReference type="InterPro" id="IPR016163">
    <property type="entry name" value="Ald_DH_C"/>
</dbReference>
<dbReference type="SUPFAM" id="SSF53720">
    <property type="entry name" value="ALDH-like"/>
    <property type="match status" value="1"/>
</dbReference>
<keyword evidence="3" id="KW-0520">NAD</keyword>
<evidence type="ECO:0000256" key="1">
    <source>
        <dbReference type="ARBA" id="ARBA00009986"/>
    </source>
</evidence>
<comment type="similarity">
    <text evidence="1">Belongs to the aldehyde dehydrogenase family.</text>
</comment>
<dbReference type="InterPro" id="IPR016161">
    <property type="entry name" value="Ald_DH/histidinol_DH"/>
</dbReference>
<evidence type="ECO:0000313" key="5">
    <source>
        <dbReference type="EMBL" id="CAE0611593.1"/>
    </source>
</evidence>
<name>A0A6U9RHM0_9CHLO</name>
<dbReference type="Gene3D" id="3.40.605.10">
    <property type="entry name" value="Aldehyde Dehydrogenase, Chain A, domain 1"/>
    <property type="match status" value="1"/>
</dbReference>
<evidence type="ECO:0000313" key="7">
    <source>
        <dbReference type="EMBL" id="CAE0611599.1"/>
    </source>
</evidence>
<evidence type="ECO:0000256" key="3">
    <source>
        <dbReference type="ARBA" id="ARBA00023027"/>
    </source>
</evidence>
<dbReference type="InterPro" id="IPR016162">
    <property type="entry name" value="Ald_DH_N"/>
</dbReference>
<evidence type="ECO:0000313" key="6">
    <source>
        <dbReference type="EMBL" id="CAE0611595.1"/>
    </source>
</evidence>
<dbReference type="InterPro" id="IPR044638">
    <property type="entry name" value="ALDH7A1-like"/>
</dbReference>
<dbReference type="EMBL" id="HBIS01006018">
    <property type="protein sequence ID" value="CAE0611593.1"/>
    <property type="molecule type" value="Transcribed_RNA"/>
</dbReference>
<dbReference type="GO" id="GO:0004029">
    <property type="term" value="F:aldehyde dehydrogenase (NAD+) activity"/>
    <property type="evidence" value="ECO:0007669"/>
    <property type="project" value="InterPro"/>
</dbReference>
<dbReference type="InterPro" id="IPR016160">
    <property type="entry name" value="Ald_DH_CS_CYS"/>
</dbReference>
<evidence type="ECO:0000259" key="4">
    <source>
        <dbReference type="Pfam" id="PF00171"/>
    </source>
</evidence>
<dbReference type="AlphaFoldDB" id="A0A6U9RHM0"/>
<dbReference type="EMBL" id="HBIS01006020">
    <property type="protein sequence ID" value="CAE0611595.1"/>
    <property type="molecule type" value="Transcribed_RNA"/>
</dbReference>
<evidence type="ECO:0000313" key="8">
    <source>
        <dbReference type="EMBL" id="CAE0611600.1"/>
    </source>
</evidence>
<dbReference type="PROSITE" id="PS00070">
    <property type="entry name" value="ALDEHYDE_DEHYDR_CYS"/>
    <property type="match status" value="1"/>
</dbReference>
<dbReference type="Pfam" id="PF00171">
    <property type="entry name" value="Aldedh"/>
    <property type="match status" value="1"/>
</dbReference>
<gene>
    <name evidence="5" type="ORF">PSAL00342_LOCUS5428</name>
    <name evidence="6" type="ORF">PSAL00342_LOCUS5430</name>
    <name evidence="7" type="ORF">PSAL00342_LOCUS5434</name>
    <name evidence="8" type="ORF">PSAL00342_LOCUS5435</name>
</gene>
<reference evidence="7" key="1">
    <citation type="submission" date="2021-01" db="EMBL/GenBank/DDBJ databases">
        <authorList>
            <person name="Corre E."/>
            <person name="Pelletier E."/>
            <person name="Niang G."/>
            <person name="Scheremetjew M."/>
            <person name="Finn R."/>
            <person name="Kale V."/>
            <person name="Holt S."/>
            <person name="Cochrane G."/>
            <person name="Meng A."/>
            <person name="Brown T."/>
            <person name="Cohen L."/>
        </authorList>
    </citation>
    <scope>NUCLEOTIDE SEQUENCE</scope>
    <source>
        <strain evidence="7">CCMP1897</strain>
    </source>
</reference>
<dbReference type="InterPro" id="IPR015590">
    <property type="entry name" value="Aldehyde_DH_dom"/>
</dbReference>
<keyword evidence="2" id="KW-0560">Oxidoreductase</keyword>
<dbReference type="Gene3D" id="3.40.309.10">
    <property type="entry name" value="Aldehyde Dehydrogenase, Chain A, domain 2"/>
    <property type="match status" value="1"/>
</dbReference>
<dbReference type="EMBL" id="HBIS01006025">
    <property type="protein sequence ID" value="CAE0611600.1"/>
    <property type="molecule type" value="Transcribed_RNA"/>
</dbReference>
<protein>
    <recommendedName>
        <fullName evidence="4">Aldehyde dehydrogenase domain-containing protein</fullName>
    </recommendedName>
</protein>
<feature type="domain" description="Aldehyde dehydrogenase" evidence="4">
    <location>
        <begin position="102"/>
        <end position="482"/>
    </location>
</feature>
<proteinExistence type="inferred from homology"/>
<evidence type="ECO:0000256" key="2">
    <source>
        <dbReference type="ARBA" id="ARBA00023002"/>
    </source>
</evidence>
<dbReference type="FunFam" id="3.40.605.10:FF:000019">
    <property type="entry name" value="probable aldehyde dehydrogenase"/>
    <property type="match status" value="1"/>
</dbReference>
<dbReference type="EMBL" id="HBIS01006024">
    <property type="protein sequence ID" value="CAE0611599.1"/>
    <property type="molecule type" value="Transcribed_RNA"/>
</dbReference>
<sequence length="530" mass="58594">MSVPAWADKDPEKLEGDLVCNLVSGEWKLPPGCTFEEVQDPLDGKPMLRVPLTRGKALQEYAQNMHQVPKHGMHNPKKNPERYLMYGDVTANLVGEMRKPEVADYFSKLIQRVSPKSYVQAMGEVSVTTRFLENFCGDQVRFLARSFGVPGDHNGQFSNGYRWPYGPVAIITPFNFPLEIPVLQLMGSLYMGNRPVLKVDSKVSVVMEQMLKLMHHCGVPAKDVDFINTGGAEMNELLMTGNPRTVLFTGSKRVAEKLSADLHGRLSVEDAGFDWKVLGPDVPKTEKEIEYVSYVCDQDAYACSGQKCSAQSLLFMHKEWTKQGVDLEQRLAKLASRRELSNLTIGPTLTVTNERTYSHIEKLLKIPGARLAFGGKEIPGHTIPREYGAMLPTAVFVPLDQILASQDNFDLVTTEIFGPFQIITEYADEDVPKILQIFEKMDAHLTAGVVSSDPVFVNNFVGQTVNGTTYVGLRARTTGAPQNHWFGPAGDPRAAGIGTPEAIQKVWSSHREVISDVGPVAADWTLPAAS</sequence>